<dbReference type="InterPro" id="IPR036291">
    <property type="entry name" value="NAD(P)-bd_dom_sf"/>
</dbReference>
<dbReference type="Proteomes" id="UP001327560">
    <property type="component" value="Chromosome 8"/>
</dbReference>
<gene>
    <name evidence="5" type="ORF">Cni_G25622</name>
</gene>
<protein>
    <recommendedName>
        <fullName evidence="4">NAD(P)-binding domain-containing protein</fullName>
    </recommendedName>
</protein>
<evidence type="ECO:0000256" key="3">
    <source>
        <dbReference type="ARBA" id="ARBA00023235"/>
    </source>
</evidence>
<dbReference type="InterPro" id="IPR016040">
    <property type="entry name" value="NAD(P)-bd_dom"/>
</dbReference>
<evidence type="ECO:0000313" key="5">
    <source>
        <dbReference type="EMBL" id="WOL16834.1"/>
    </source>
</evidence>
<evidence type="ECO:0000313" key="6">
    <source>
        <dbReference type="Proteomes" id="UP001327560"/>
    </source>
</evidence>
<evidence type="ECO:0000256" key="1">
    <source>
        <dbReference type="ARBA" id="ARBA00007637"/>
    </source>
</evidence>
<accession>A0AAQ3KXZ8</accession>
<dbReference type="PANTHER" id="PTHR43574">
    <property type="entry name" value="EPIMERASE-RELATED"/>
    <property type="match status" value="1"/>
</dbReference>
<keyword evidence="6" id="KW-1185">Reference proteome</keyword>
<proteinExistence type="inferred from homology"/>
<sequence length="122" mass="13413">MFEVAPFSHILYLAAQADVRYATSNPQSYMASNVPGFVSLFEVTTKHADPQPAIVWASSSSAYGLNNEAPFSERHRTDRPASLYVATKKAGEAIAHTYNYISDLSISGLRFFTIYGPWGCPT</sequence>
<keyword evidence="2" id="KW-0520">NAD</keyword>
<name>A0AAQ3KXZ8_9LILI</name>
<dbReference type="SUPFAM" id="SSF51735">
    <property type="entry name" value="NAD(P)-binding Rossmann-fold domains"/>
    <property type="match status" value="1"/>
</dbReference>
<evidence type="ECO:0000259" key="4">
    <source>
        <dbReference type="Pfam" id="PF16363"/>
    </source>
</evidence>
<evidence type="ECO:0000256" key="2">
    <source>
        <dbReference type="ARBA" id="ARBA00023027"/>
    </source>
</evidence>
<comment type="similarity">
    <text evidence="1">Belongs to the NAD(P)-dependent epimerase/dehydratase family.</text>
</comment>
<organism evidence="5 6">
    <name type="scientific">Canna indica</name>
    <name type="common">Indian-shot</name>
    <dbReference type="NCBI Taxonomy" id="4628"/>
    <lineage>
        <taxon>Eukaryota</taxon>
        <taxon>Viridiplantae</taxon>
        <taxon>Streptophyta</taxon>
        <taxon>Embryophyta</taxon>
        <taxon>Tracheophyta</taxon>
        <taxon>Spermatophyta</taxon>
        <taxon>Magnoliopsida</taxon>
        <taxon>Liliopsida</taxon>
        <taxon>Zingiberales</taxon>
        <taxon>Cannaceae</taxon>
        <taxon>Canna</taxon>
    </lineage>
</organism>
<dbReference type="Gene3D" id="3.40.50.720">
    <property type="entry name" value="NAD(P)-binding Rossmann-like Domain"/>
    <property type="match status" value="1"/>
</dbReference>
<feature type="domain" description="NAD(P)-binding" evidence="4">
    <location>
        <begin position="6"/>
        <end position="118"/>
    </location>
</feature>
<dbReference type="Pfam" id="PF16363">
    <property type="entry name" value="GDP_Man_Dehyd"/>
    <property type="match status" value="1"/>
</dbReference>
<dbReference type="EMBL" id="CP136897">
    <property type="protein sequence ID" value="WOL16834.1"/>
    <property type="molecule type" value="Genomic_DNA"/>
</dbReference>
<reference evidence="5 6" key="1">
    <citation type="submission" date="2023-10" db="EMBL/GenBank/DDBJ databases">
        <title>Chromosome-scale genome assembly provides insights into flower coloration mechanisms of Canna indica.</title>
        <authorList>
            <person name="Li C."/>
        </authorList>
    </citation>
    <scope>NUCLEOTIDE SEQUENCE [LARGE SCALE GENOMIC DNA]</scope>
    <source>
        <tissue evidence="5">Flower</tissue>
    </source>
</reference>
<keyword evidence="3" id="KW-0413">Isomerase</keyword>
<dbReference type="GO" id="GO:0016853">
    <property type="term" value="F:isomerase activity"/>
    <property type="evidence" value="ECO:0007669"/>
    <property type="project" value="UniProtKB-KW"/>
</dbReference>
<dbReference type="AlphaFoldDB" id="A0AAQ3KXZ8"/>